<name>A0A0D2CT04_9EURO</name>
<keyword evidence="4" id="KW-1003">Cell membrane</keyword>
<keyword evidence="9" id="KW-0732">Signal</keyword>
<dbReference type="GO" id="GO:0046872">
    <property type="term" value="F:metal ion binding"/>
    <property type="evidence" value="ECO:0007669"/>
    <property type="project" value="UniProtKB-UniRule"/>
</dbReference>
<evidence type="ECO:0000313" key="18">
    <source>
        <dbReference type="Proteomes" id="UP000054342"/>
    </source>
</evidence>
<keyword evidence="18" id="KW-1185">Reference proteome</keyword>
<dbReference type="InterPro" id="IPR051735">
    <property type="entry name" value="CFEM_domain"/>
</dbReference>
<dbReference type="PANTHER" id="PTHR37928">
    <property type="entry name" value="CFEM DOMAIN PROTEIN (AFU_ORTHOLOGUE AFUA_6G14090)"/>
    <property type="match status" value="1"/>
</dbReference>
<evidence type="ECO:0000256" key="4">
    <source>
        <dbReference type="ARBA" id="ARBA00022475"/>
    </source>
</evidence>
<dbReference type="OrthoDB" id="4121174at2759"/>
<keyword evidence="7" id="KW-0336">GPI-anchor</keyword>
<dbReference type="GO" id="GO:0005576">
    <property type="term" value="C:extracellular region"/>
    <property type="evidence" value="ECO:0007669"/>
    <property type="project" value="UniProtKB-SubCell"/>
</dbReference>
<dbReference type="Proteomes" id="UP000054342">
    <property type="component" value="Unassembled WGS sequence"/>
</dbReference>
<protein>
    <recommendedName>
        <fullName evidence="16">CFEM domain-containing protein</fullName>
    </recommendedName>
</protein>
<feature type="disulfide bond" evidence="15">
    <location>
        <begin position="122"/>
        <end position="162"/>
    </location>
</feature>
<reference evidence="17 18" key="1">
    <citation type="submission" date="2015-01" db="EMBL/GenBank/DDBJ databases">
        <title>The Genome Sequence of Exophiala xenobiotica CBS118157.</title>
        <authorList>
            <consortium name="The Broad Institute Genomics Platform"/>
            <person name="Cuomo C."/>
            <person name="de Hoog S."/>
            <person name="Gorbushina A."/>
            <person name="Stielow B."/>
            <person name="Teixiera M."/>
            <person name="Abouelleil A."/>
            <person name="Chapman S.B."/>
            <person name="Priest M."/>
            <person name="Young S.K."/>
            <person name="Wortman J."/>
            <person name="Nusbaum C."/>
            <person name="Birren B."/>
        </authorList>
    </citation>
    <scope>NUCLEOTIDE SEQUENCE [LARGE SCALE GENOMIC DNA]</scope>
    <source>
        <strain evidence="17 18">CBS 118157</strain>
    </source>
</reference>
<gene>
    <name evidence="17" type="ORF">PV05_08754</name>
</gene>
<dbReference type="InterPro" id="IPR008427">
    <property type="entry name" value="Extracellular_membr_CFEM_dom"/>
</dbReference>
<evidence type="ECO:0000256" key="10">
    <source>
        <dbReference type="ARBA" id="ARBA00023004"/>
    </source>
</evidence>
<dbReference type="SMART" id="SM00747">
    <property type="entry name" value="CFEM"/>
    <property type="match status" value="1"/>
</dbReference>
<dbReference type="GO" id="GO:0005886">
    <property type="term" value="C:plasma membrane"/>
    <property type="evidence" value="ECO:0007669"/>
    <property type="project" value="UniProtKB-SubCell"/>
</dbReference>
<feature type="disulfide bond" evidence="15">
    <location>
        <begin position="145"/>
        <end position="178"/>
    </location>
</feature>
<sequence>MLACAQWNPHSKSCGSNNQMVASPAAISNFCKYLWWIHMHSLSGGISLLISGSYSSTAEPSFLTYIVHRIFPVWLLLLATADETGEQTIKMRRTTFIVSFIASLALARPQIDSSQLSGLPPCARDAAAAALGSAGCALNDTACICKSQAFQDAITTTILQSCSASDVQAAVVFGQSICGSSLASAAPTDSYAATTAAPTDSAVAGGVSTTTVPATVTSMTSIPMDSTSVAMTTSVSTVPTTMATMWNTSCSTTSMMSTMAGPSASVYTGAAVNAKAGHGIVAAFMGVAGAVALL</sequence>
<evidence type="ECO:0000256" key="7">
    <source>
        <dbReference type="ARBA" id="ARBA00022622"/>
    </source>
</evidence>
<dbReference type="HOGENOM" id="CLU_082461_0_0_1"/>
<comment type="caution">
    <text evidence="15">Lacks conserved residue(s) required for the propagation of feature annotation.</text>
</comment>
<evidence type="ECO:0000256" key="6">
    <source>
        <dbReference type="ARBA" id="ARBA00022617"/>
    </source>
</evidence>
<feature type="binding site" description="axial binding residue" evidence="15">
    <location>
        <position position="140"/>
    </location>
    <ligand>
        <name>heme</name>
        <dbReference type="ChEBI" id="CHEBI:30413"/>
    </ligand>
    <ligandPart>
        <name>Fe</name>
        <dbReference type="ChEBI" id="CHEBI:18248"/>
    </ligandPart>
</feature>
<organism evidence="17 18">
    <name type="scientific">Exophiala xenobiotica</name>
    <dbReference type="NCBI Taxonomy" id="348802"/>
    <lineage>
        <taxon>Eukaryota</taxon>
        <taxon>Fungi</taxon>
        <taxon>Dikarya</taxon>
        <taxon>Ascomycota</taxon>
        <taxon>Pezizomycotina</taxon>
        <taxon>Eurotiomycetes</taxon>
        <taxon>Chaetothyriomycetidae</taxon>
        <taxon>Chaetothyriales</taxon>
        <taxon>Herpotrichiellaceae</taxon>
        <taxon>Exophiala</taxon>
    </lineage>
</organism>
<keyword evidence="14" id="KW-0449">Lipoprotein</keyword>
<dbReference type="STRING" id="348802.A0A0D2CT04"/>
<evidence type="ECO:0000256" key="3">
    <source>
        <dbReference type="ARBA" id="ARBA00010031"/>
    </source>
</evidence>
<evidence type="ECO:0000256" key="5">
    <source>
        <dbReference type="ARBA" id="ARBA00022525"/>
    </source>
</evidence>
<dbReference type="EMBL" id="KN847321">
    <property type="protein sequence ID" value="KIW53162.1"/>
    <property type="molecule type" value="Genomic_DNA"/>
</dbReference>
<keyword evidence="11" id="KW-0472">Membrane</keyword>
<evidence type="ECO:0000256" key="14">
    <source>
        <dbReference type="ARBA" id="ARBA00023288"/>
    </source>
</evidence>
<dbReference type="RefSeq" id="XP_013313746.1">
    <property type="nucleotide sequence ID" value="XM_013458292.1"/>
</dbReference>
<keyword evidence="13" id="KW-0325">Glycoprotein</keyword>
<evidence type="ECO:0000259" key="16">
    <source>
        <dbReference type="PROSITE" id="PS52012"/>
    </source>
</evidence>
<keyword evidence="10 15" id="KW-0408">Iron</keyword>
<evidence type="ECO:0000256" key="13">
    <source>
        <dbReference type="ARBA" id="ARBA00023180"/>
    </source>
</evidence>
<dbReference type="GeneID" id="25330662"/>
<evidence type="ECO:0000256" key="2">
    <source>
        <dbReference type="ARBA" id="ARBA00004613"/>
    </source>
</evidence>
<dbReference type="PROSITE" id="PS52012">
    <property type="entry name" value="CFEM"/>
    <property type="match status" value="1"/>
</dbReference>
<evidence type="ECO:0000256" key="1">
    <source>
        <dbReference type="ARBA" id="ARBA00004609"/>
    </source>
</evidence>
<evidence type="ECO:0000256" key="12">
    <source>
        <dbReference type="ARBA" id="ARBA00023157"/>
    </source>
</evidence>
<evidence type="ECO:0000313" key="17">
    <source>
        <dbReference type="EMBL" id="KIW53162.1"/>
    </source>
</evidence>
<evidence type="ECO:0000256" key="11">
    <source>
        <dbReference type="ARBA" id="ARBA00023136"/>
    </source>
</evidence>
<keyword evidence="12 15" id="KW-1015">Disulfide bond</keyword>
<keyword evidence="5" id="KW-0964">Secreted</keyword>
<dbReference type="PANTHER" id="PTHR37928:SF2">
    <property type="entry name" value="GPI ANCHORED CFEM DOMAIN PROTEIN (AFU_ORTHOLOGUE AFUA_6G10580)"/>
    <property type="match status" value="1"/>
</dbReference>
<comment type="similarity">
    <text evidence="3">Belongs to the RBT5 family.</text>
</comment>
<evidence type="ECO:0000256" key="9">
    <source>
        <dbReference type="ARBA" id="ARBA00022729"/>
    </source>
</evidence>
<keyword evidence="8 15" id="KW-0479">Metal-binding</keyword>
<feature type="disulfide bond" evidence="15">
    <location>
        <begin position="136"/>
        <end position="143"/>
    </location>
</feature>
<keyword evidence="6 15" id="KW-0349">Heme</keyword>
<dbReference type="GO" id="GO:0098552">
    <property type="term" value="C:side of membrane"/>
    <property type="evidence" value="ECO:0007669"/>
    <property type="project" value="UniProtKB-KW"/>
</dbReference>
<evidence type="ECO:0000256" key="8">
    <source>
        <dbReference type="ARBA" id="ARBA00022723"/>
    </source>
</evidence>
<dbReference type="AlphaFoldDB" id="A0A0D2CT04"/>
<comment type="subcellular location">
    <subcellularLocation>
        <location evidence="1">Cell membrane</location>
        <topology evidence="1">Lipid-anchor</topology>
        <topology evidence="1">GPI-anchor</topology>
    </subcellularLocation>
    <subcellularLocation>
        <location evidence="2">Secreted</location>
    </subcellularLocation>
</comment>
<dbReference type="Pfam" id="PF05730">
    <property type="entry name" value="CFEM"/>
    <property type="match status" value="1"/>
</dbReference>
<proteinExistence type="inferred from homology"/>
<accession>A0A0D2CT04</accession>
<evidence type="ECO:0000256" key="15">
    <source>
        <dbReference type="PROSITE-ProRule" id="PRU01356"/>
    </source>
</evidence>
<feature type="domain" description="CFEM" evidence="16">
    <location>
        <begin position="90"/>
        <end position="205"/>
    </location>
</feature>